<name>A0ABT8VTD3_9FLAO</name>
<dbReference type="EMBL" id="JAUMIT010000005">
    <property type="protein sequence ID" value="MDO3695238.1"/>
    <property type="molecule type" value="Genomic_DNA"/>
</dbReference>
<evidence type="ECO:0000256" key="3">
    <source>
        <dbReference type="ARBA" id="ARBA00023157"/>
    </source>
</evidence>
<dbReference type="PROSITE" id="PS00194">
    <property type="entry name" value="THIOREDOXIN_1"/>
    <property type="match status" value="1"/>
</dbReference>
<protein>
    <submittedName>
        <fullName evidence="7">Redoxin family protein</fullName>
    </submittedName>
</protein>
<sequence>MEQKIIKSFYLLFLLLTTQIFAQNDNNSKIDLPELVFGEWTTVLDKNRFTEFTLHKHFIESYWQPYLYNDDFKKSENLYSFTATNDHDDTKEFKIKVISKDTLSVNRGEGFKTFFRQKTPRKSSYTTLKECPDFLKKTWYTTDGNNKLEFSLTDDEFIFDGKKYEVEQVVNYSGSRQYRFLVKDEIGYKMFYFKDWYADGYLQIGYNGNYGDLYKSNKAYPNSRTENVAAYLASIVPKEIQGNWLKTDGSNLWSHTLYYNFAVLDQVKWNYKSIKKKGNKYIVILEKNGTEKVMYVQPNTNNTVSFGFNKKQLQPYSLEKTNNPNFKLKENTSIVLDTTILKVGIATYTGIIKNFDKDNTERTGTVAVNNIFTGDQDSYIIEIEDDGSFSVSFPCYHLEQVYVKFPKSYSAVYVAPGKKTWHFINSSKRGDGFFAGDLKQLNTDVNSLFFMVFDEDYYNLTKNIKELTLKDYKTACFNIQKQQIHKLDSISKTRFLSTKAYQTMHDELTYRGYEEALSYDMYKRSSSKDGDDIDAEYISFITPNILNNKKAIETSSYNSFINRLKFLKPFREGISVTHPNVVELAKILNEEGVELTIDELALIEKHKTYNIENAQAIKKQKEFNDTHKDILRDISRKFGTLYQKMTDEERKKYFGENMSLDNFTDYIKSNKLDITFTEAEKEYQIKAQNLLTKEEKENLKLFYSEETNKQNRAFSEKYKSHIDKFVSSELKRKGIEKIRENLEDTFSTDVIIAQEILGTLSRNYTPLSDSEIQTSKKEIKNSFIANVLTIENDKLKTKIEANNSRTGYVVNTTSNIEANRIFEAITSKYKGKVIFVDFWATWCGPCRSGIKRMKQLKEDYKDKDVAFVYITSPSSPKTTYNNMIPSIKGEHYRVSKDEWNYLGDKFNISGIPHYLLVNKKGEVVKQNTSDLHSPESIKLLLDSYLEKE</sequence>
<evidence type="ECO:0000256" key="5">
    <source>
        <dbReference type="SAM" id="SignalP"/>
    </source>
</evidence>
<dbReference type="SUPFAM" id="SSF52833">
    <property type="entry name" value="Thioredoxin-like"/>
    <property type="match status" value="1"/>
</dbReference>
<evidence type="ECO:0000313" key="8">
    <source>
        <dbReference type="Proteomes" id="UP001168642"/>
    </source>
</evidence>
<feature type="chain" id="PRO_5046509514" evidence="5">
    <location>
        <begin position="23"/>
        <end position="948"/>
    </location>
</feature>
<feature type="signal peptide" evidence="5">
    <location>
        <begin position="1"/>
        <end position="22"/>
    </location>
</feature>
<dbReference type="InterPro" id="IPR012336">
    <property type="entry name" value="Thioredoxin-like_fold"/>
</dbReference>
<dbReference type="Proteomes" id="UP001168642">
    <property type="component" value="Unassembled WGS sequence"/>
</dbReference>
<keyword evidence="8" id="KW-1185">Reference proteome</keyword>
<organism evidence="7 8">
    <name type="scientific">Wenyingzhuangia gilva</name>
    <dbReference type="NCBI Taxonomy" id="3057677"/>
    <lineage>
        <taxon>Bacteria</taxon>
        <taxon>Pseudomonadati</taxon>
        <taxon>Bacteroidota</taxon>
        <taxon>Flavobacteriia</taxon>
        <taxon>Flavobacteriales</taxon>
        <taxon>Flavobacteriaceae</taxon>
        <taxon>Wenyingzhuangia</taxon>
    </lineage>
</organism>
<dbReference type="PANTHER" id="PTHR42852:SF6">
    <property type="entry name" value="THIOL:DISULFIDE INTERCHANGE PROTEIN DSBE"/>
    <property type="match status" value="1"/>
</dbReference>
<keyword evidence="3" id="KW-1015">Disulfide bond</keyword>
<dbReference type="PANTHER" id="PTHR42852">
    <property type="entry name" value="THIOL:DISULFIDE INTERCHANGE PROTEIN DSBE"/>
    <property type="match status" value="1"/>
</dbReference>
<evidence type="ECO:0000256" key="2">
    <source>
        <dbReference type="ARBA" id="ARBA00022748"/>
    </source>
</evidence>
<feature type="domain" description="Thioredoxin" evidence="6">
    <location>
        <begin position="790"/>
        <end position="946"/>
    </location>
</feature>
<dbReference type="InterPro" id="IPR050553">
    <property type="entry name" value="Thioredoxin_ResA/DsbE_sf"/>
</dbReference>
<dbReference type="InterPro" id="IPR013766">
    <property type="entry name" value="Thioredoxin_domain"/>
</dbReference>
<keyword evidence="2" id="KW-0201">Cytochrome c-type biogenesis</keyword>
<comment type="caution">
    <text evidence="7">The sequence shown here is derived from an EMBL/GenBank/DDBJ whole genome shotgun (WGS) entry which is preliminary data.</text>
</comment>
<evidence type="ECO:0000313" key="7">
    <source>
        <dbReference type="EMBL" id="MDO3695238.1"/>
    </source>
</evidence>
<dbReference type="CDD" id="cd02966">
    <property type="entry name" value="TlpA_like_family"/>
    <property type="match status" value="1"/>
</dbReference>
<dbReference type="Gene3D" id="3.40.30.10">
    <property type="entry name" value="Glutaredoxin"/>
    <property type="match status" value="1"/>
</dbReference>
<dbReference type="InterPro" id="IPR036249">
    <property type="entry name" value="Thioredoxin-like_sf"/>
</dbReference>
<reference evidence="7" key="1">
    <citation type="submission" date="2023-07" db="EMBL/GenBank/DDBJ databases">
        <title>Wenyingzhuangia sp. chi5 genome sequencing and assembly.</title>
        <authorList>
            <person name="Park S."/>
        </authorList>
    </citation>
    <scope>NUCLEOTIDE SEQUENCE</scope>
    <source>
        <strain evidence="7">Chi5</strain>
    </source>
</reference>
<dbReference type="Pfam" id="PF13905">
    <property type="entry name" value="Thioredoxin_8"/>
    <property type="match status" value="1"/>
</dbReference>
<accession>A0ABT8VTD3</accession>
<dbReference type="PROSITE" id="PS51352">
    <property type="entry name" value="THIOREDOXIN_2"/>
    <property type="match status" value="1"/>
</dbReference>
<evidence type="ECO:0000256" key="1">
    <source>
        <dbReference type="ARBA" id="ARBA00004196"/>
    </source>
</evidence>
<dbReference type="InterPro" id="IPR017937">
    <property type="entry name" value="Thioredoxin_CS"/>
</dbReference>
<keyword evidence="5" id="KW-0732">Signal</keyword>
<dbReference type="RefSeq" id="WP_302884499.1">
    <property type="nucleotide sequence ID" value="NZ_JAUMIT010000005.1"/>
</dbReference>
<comment type="subcellular location">
    <subcellularLocation>
        <location evidence="1">Cell envelope</location>
    </subcellularLocation>
</comment>
<keyword evidence="4" id="KW-0676">Redox-active center</keyword>
<evidence type="ECO:0000256" key="4">
    <source>
        <dbReference type="ARBA" id="ARBA00023284"/>
    </source>
</evidence>
<gene>
    <name evidence="7" type="ORF">QVZ41_10315</name>
</gene>
<evidence type="ECO:0000259" key="6">
    <source>
        <dbReference type="PROSITE" id="PS51352"/>
    </source>
</evidence>
<proteinExistence type="predicted"/>